<dbReference type="SMART" id="SM00225">
    <property type="entry name" value="BTB"/>
    <property type="match status" value="1"/>
</dbReference>
<dbReference type="Gene3D" id="1.25.40.420">
    <property type="match status" value="1"/>
</dbReference>
<dbReference type="SMART" id="SM00875">
    <property type="entry name" value="BACK"/>
    <property type="match status" value="1"/>
</dbReference>
<keyword evidence="3" id="KW-0677">Repeat</keyword>
<feature type="domain" description="BTB" evidence="5">
    <location>
        <begin position="37"/>
        <end position="106"/>
    </location>
</feature>
<organism evidence="6 7">
    <name type="scientific">Porites evermanni</name>
    <dbReference type="NCBI Taxonomy" id="104178"/>
    <lineage>
        <taxon>Eukaryota</taxon>
        <taxon>Metazoa</taxon>
        <taxon>Cnidaria</taxon>
        <taxon>Anthozoa</taxon>
        <taxon>Hexacorallia</taxon>
        <taxon>Scleractinia</taxon>
        <taxon>Fungiina</taxon>
        <taxon>Poritidae</taxon>
        <taxon>Porites</taxon>
    </lineage>
</organism>
<evidence type="ECO:0000259" key="5">
    <source>
        <dbReference type="PROSITE" id="PS50097"/>
    </source>
</evidence>
<reference evidence="6 7" key="1">
    <citation type="submission" date="2022-05" db="EMBL/GenBank/DDBJ databases">
        <authorList>
            <consortium name="Genoscope - CEA"/>
            <person name="William W."/>
        </authorList>
    </citation>
    <scope>NUCLEOTIDE SEQUENCE [LARGE SCALE GENOMIC DNA]</scope>
</reference>
<dbReference type="InterPro" id="IPR015915">
    <property type="entry name" value="Kelch-typ_b-propeller"/>
</dbReference>
<dbReference type="EMBL" id="CALNXI010005472">
    <property type="protein sequence ID" value="CAH3197894.1"/>
    <property type="molecule type" value="Genomic_DNA"/>
</dbReference>
<keyword evidence="2" id="KW-0880">Kelch repeat</keyword>
<dbReference type="PANTHER" id="PTHR24412">
    <property type="entry name" value="KELCH PROTEIN"/>
    <property type="match status" value="1"/>
</dbReference>
<name>A0ABN8T298_9CNID</name>
<dbReference type="Gene3D" id="2.120.10.80">
    <property type="entry name" value="Kelch-type beta propeller"/>
    <property type="match status" value="1"/>
</dbReference>
<dbReference type="InterPro" id="IPR000210">
    <property type="entry name" value="BTB/POZ_dom"/>
</dbReference>
<evidence type="ECO:0000256" key="3">
    <source>
        <dbReference type="ARBA" id="ARBA00022737"/>
    </source>
</evidence>
<accession>A0ABN8T298</accession>
<dbReference type="Pfam" id="PF07707">
    <property type="entry name" value="BACK"/>
    <property type="match status" value="1"/>
</dbReference>
<keyword evidence="7" id="KW-1185">Reference proteome</keyword>
<evidence type="ECO:0000256" key="4">
    <source>
        <dbReference type="ARBA" id="ARBA00022786"/>
    </source>
</evidence>
<dbReference type="InterPro" id="IPR011333">
    <property type="entry name" value="SKP1/BTB/POZ_sf"/>
</dbReference>
<dbReference type="InterPro" id="IPR017096">
    <property type="entry name" value="BTB-kelch_protein"/>
</dbReference>
<dbReference type="SUPFAM" id="SSF54695">
    <property type="entry name" value="POZ domain"/>
    <property type="match status" value="1"/>
</dbReference>
<dbReference type="SMART" id="SM00612">
    <property type="entry name" value="Kelch"/>
    <property type="match status" value="3"/>
</dbReference>
<dbReference type="PANTHER" id="PTHR24412:SF451">
    <property type="entry name" value="KELCH-LIKE PROTEIN 20"/>
    <property type="match status" value="1"/>
</dbReference>
<evidence type="ECO:0000256" key="1">
    <source>
        <dbReference type="ARBA" id="ARBA00004906"/>
    </source>
</evidence>
<dbReference type="InterPro" id="IPR006652">
    <property type="entry name" value="Kelch_1"/>
</dbReference>
<dbReference type="Gene3D" id="3.30.710.10">
    <property type="entry name" value="Potassium Channel Kv1.1, Chain A"/>
    <property type="match status" value="1"/>
</dbReference>
<proteinExistence type="predicted"/>
<keyword evidence="4" id="KW-0833">Ubl conjugation pathway</keyword>
<dbReference type="Pfam" id="PF00651">
    <property type="entry name" value="BTB"/>
    <property type="match status" value="1"/>
</dbReference>
<comment type="pathway">
    <text evidence="1">Protein modification; protein ubiquitination.</text>
</comment>
<evidence type="ECO:0000256" key="2">
    <source>
        <dbReference type="ARBA" id="ARBA00022441"/>
    </source>
</evidence>
<dbReference type="PIRSF" id="PIRSF037037">
    <property type="entry name" value="Kelch-like_protein_gigaxonin"/>
    <property type="match status" value="1"/>
</dbReference>
<protein>
    <recommendedName>
        <fullName evidence="5">BTB domain-containing protein</fullName>
    </recommendedName>
</protein>
<dbReference type="Pfam" id="PF01344">
    <property type="entry name" value="Kelch_1"/>
    <property type="match status" value="2"/>
</dbReference>
<evidence type="ECO:0000313" key="7">
    <source>
        <dbReference type="Proteomes" id="UP001159427"/>
    </source>
</evidence>
<evidence type="ECO:0000313" key="6">
    <source>
        <dbReference type="EMBL" id="CAH3197894.1"/>
    </source>
</evidence>
<gene>
    <name evidence="6" type="ORF">PEVE_00035386</name>
</gene>
<dbReference type="SUPFAM" id="SSF117281">
    <property type="entry name" value="Kelch motif"/>
    <property type="match status" value="2"/>
</dbReference>
<sequence length="583" mass="66649">MAAVSEGVSEPMTADHSQHCLQLTDRLEILRNDERFCDVIVEVKGKEFKVHKAVLAASSPFFLTLLESNMRESNEHLIKVELEEATASIMEDVLKYVYTGNVSVTEESVHNLIATADYLLLPGLKSLACDFLKGILATENCVFNYYFAERYQCMNLMEECRELIKSNFSAVMETDDFLNLDVRHVSKWVSSDDITVKAEEEVFKGIVKWVNHNKSEREKEFPYLFHQVRLNSVDQDYLVNELVKEELITTNNECLNFVLGFLKWILDPTLQCSIKPRTCLQTQVNGIFVCGGNKTLFYLPNQNIWYQLSDLLMEYQDHAAIQYRDKVYIFGNQGGGDCYMPSTNTWGAIQSESFCGKLCSLLKLDKHKILYAVLERSLKSCGVYHYDPVKSEWKNFVDEEKLQLFGACGVTDGCHLYVIGGSKRDDWPAALPLGSTKVVRIDPEDGNHEEVASMNEARHDAFGAAMNGKIYVGGGRQKKRTLRTCEMYDLLTDEWQVMPSLNVPRHSSSMVCYEEALYAVGGMKTRQDRELSVEMFDFKTNEWKKKSTIPVADEIEEERKEKLHYKACSAAVHKDALQERVEY</sequence>
<dbReference type="PROSITE" id="PS50097">
    <property type="entry name" value="BTB"/>
    <property type="match status" value="1"/>
</dbReference>
<dbReference type="InterPro" id="IPR011705">
    <property type="entry name" value="BACK"/>
</dbReference>
<dbReference type="Proteomes" id="UP001159427">
    <property type="component" value="Unassembled WGS sequence"/>
</dbReference>
<comment type="caution">
    <text evidence="6">The sequence shown here is derived from an EMBL/GenBank/DDBJ whole genome shotgun (WGS) entry which is preliminary data.</text>
</comment>